<dbReference type="OrthoDB" id="3921745at2759"/>
<feature type="region of interest" description="Disordered" evidence="1">
    <location>
        <begin position="1"/>
        <end position="74"/>
    </location>
</feature>
<sequence length="209" mass="24040">MSTNLDNSETEATTPAPEELSDKAKGKRPAKAEPEKATDLKKRKVKGDSGDCDKSDEPASGPSRPARPPYSQEEDDFIRFCRDDLCQSWEGTQKLFNQHWAVDEKAYRQIPGLQSRYYRLLDIPVRDRKKGSLGRPELGILATTDRRYWWMEGALTYEQRAEMEKEKEKEKEKEGEEKKRQLEGYSEEEPRAMDSDTEMTDSGSDHLGE</sequence>
<name>A0A5J5F6W9_9PEZI</name>
<feature type="region of interest" description="Disordered" evidence="1">
    <location>
        <begin position="161"/>
        <end position="209"/>
    </location>
</feature>
<evidence type="ECO:0000313" key="3">
    <source>
        <dbReference type="Proteomes" id="UP000326924"/>
    </source>
</evidence>
<reference evidence="2 3" key="1">
    <citation type="submission" date="2019-09" db="EMBL/GenBank/DDBJ databases">
        <title>Draft genome of the ectomycorrhizal ascomycete Sphaerosporella brunnea.</title>
        <authorList>
            <consortium name="DOE Joint Genome Institute"/>
            <person name="Benucci G.M."/>
            <person name="Marozzi G."/>
            <person name="Antonielli L."/>
            <person name="Sanchez S."/>
            <person name="Marco P."/>
            <person name="Wang X."/>
            <person name="Falini L.B."/>
            <person name="Barry K."/>
            <person name="Haridas S."/>
            <person name="Lipzen A."/>
            <person name="Labutti K."/>
            <person name="Grigoriev I.V."/>
            <person name="Murat C."/>
            <person name="Martin F."/>
            <person name="Albertini E."/>
            <person name="Donnini D."/>
            <person name="Bonito G."/>
        </authorList>
    </citation>
    <scope>NUCLEOTIDE SEQUENCE [LARGE SCALE GENOMIC DNA]</scope>
    <source>
        <strain evidence="2 3">Sb_GMNB300</strain>
    </source>
</reference>
<dbReference type="Proteomes" id="UP000326924">
    <property type="component" value="Unassembled WGS sequence"/>
</dbReference>
<keyword evidence="3" id="KW-1185">Reference proteome</keyword>
<comment type="caution">
    <text evidence="2">The sequence shown here is derived from an EMBL/GenBank/DDBJ whole genome shotgun (WGS) entry which is preliminary data.</text>
</comment>
<organism evidence="2 3">
    <name type="scientific">Sphaerosporella brunnea</name>
    <dbReference type="NCBI Taxonomy" id="1250544"/>
    <lineage>
        <taxon>Eukaryota</taxon>
        <taxon>Fungi</taxon>
        <taxon>Dikarya</taxon>
        <taxon>Ascomycota</taxon>
        <taxon>Pezizomycotina</taxon>
        <taxon>Pezizomycetes</taxon>
        <taxon>Pezizales</taxon>
        <taxon>Pyronemataceae</taxon>
        <taxon>Sphaerosporella</taxon>
    </lineage>
</organism>
<proteinExistence type="predicted"/>
<evidence type="ECO:0000313" key="2">
    <source>
        <dbReference type="EMBL" id="KAA8912039.1"/>
    </source>
</evidence>
<accession>A0A5J5F6W9</accession>
<protein>
    <submittedName>
        <fullName evidence="2">Uncharacterized protein</fullName>
    </submittedName>
</protein>
<feature type="compositionally biased region" description="Basic and acidic residues" evidence="1">
    <location>
        <begin position="161"/>
        <end position="194"/>
    </location>
</feature>
<feature type="compositionally biased region" description="Basic and acidic residues" evidence="1">
    <location>
        <begin position="20"/>
        <end position="57"/>
    </location>
</feature>
<gene>
    <name evidence="2" type="ORF">FN846DRAFT_1019397</name>
</gene>
<dbReference type="AlphaFoldDB" id="A0A5J5F6W9"/>
<evidence type="ECO:0000256" key="1">
    <source>
        <dbReference type="SAM" id="MobiDB-lite"/>
    </source>
</evidence>
<dbReference type="EMBL" id="VXIS01000029">
    <property type="protein sequence ID" value="KAA8912039.1"/>
    <property type="molecule type" value="Genomic_DNA"/>
</dbReference>
<dbReference type="InParanoid" id="A0A5J5F6W9"/>